<dbReference type="EMBL" id="KQ414790">
    <property type="protein sequence ID" value="KOC60751.1"/>
    <property type="molecule type" value="Genomic_DNA"/>
</dbReference>
<dbReference type="Proteomes" id="UP000053825">
    <property type="component" value="Unassembled WGS sequence"/>
</dbReference>
<sequence>GKKFGGDEEVKSAISDHFEAKGKIHFYEGINKLIQKSEKCVEIKGKYIDEEK</sequence>
<keyword evidence="2" id="KW-1185">Reference proteome</keyword>
<dbReference type="AlphaFoldDB" id="A0A0L7QQF6"/>
<gene>
    <name evidence="1" type="ORF">WH47_06897</name>
</gene>
<protein>
    <recommendedName>
        <fullName evidence="3">Histone-lysine N-methyltransferase SETMAR</fullName>
    </recommendedName>
</protein>
<evidence type="ECO:0008006" key="3">
    <source>
        <dbReference type="Google" id="ProtNLM"/>
    </source>
</evidence>
<organism evidence="1 2">
    <name type="scientific">Habropoda laboriosa</name>
    <dbReference type="NCBI Taxonomy" id="597456"/>
    <lineage>
        <taxon>Eukaryota</taxon>
        <taxon>Metazoa</taxon>
        <taxon>Ecdysozoa</taxon>
        <taxon>Arthropoda</taxon>
        <taxon>Hexapoda</taxon>
        <taxon>Insecta</taxon>
        <taxon>Pterygota</taxon>
        <taxon>Neoptera</taxon>
        <taxon>Endopterygota</taxon>
        <taxon>Hymenoptera</taxon>
        <taxon>Apocrita</taxon>
        <taxon>Aculeata</taxon>
        <taxon>Apoidea</taxon>
        <taxon>Anthophila</taxon>
        <taxon>Apidae</taxon>
        <taxon>Habropoda</taxon>
    </lineage>
</organism>
<evidence type="ECO:0000313" key="2">
    <source>
        <dbReference type="Proteomes" id="UP000053825"/>
    </source>
</evidence>
<reference evidence="1 2" key="1">
    <citation type="submission" date="2015-07" db="EMBL/GenBank/DDBJ databases">
        <title>The genome of Habropoda laboriosa.</title>
        <authorList>
            <person name="Pan H."/>
            <person name="Kapheim K."/>
        </authorList>
    </citation>
    <scope>NUCLEOTIDE SEQUENCE [LARGE SCALE GENOMIC DNA]</scope>
    <source>
        <strain evidence="1">0110345459</strain>
    </source>
</reference>
<accession>A0A0L7QQF6</accession>
<name>A0A0L7QQF6_9HYME</name>
<evidence type="ECO:0000313" key="1">
    <source>
        <dbReference type="EMBL" id="KOC60751.1"/>
    </source>
</evidence>
<feature type="non-terminal residue" evidence="1">
    <location>
        <position position="1"/>
    </location>
</feature>
<proteinExistence type="predicted"/>